<feature type="compositionally biased region" description="Polar residues" evidence="1">
    <location>
        <begin position="179"/>
        <end position="189"/>
    </location>
</feature>
<comment type="caution">
    <text evidence="2">The sequence shown here is derived from an EMBL/GenBank/DDBJ whole genome shotgun (WGS) entry which is preliminary data.</text>
</comment>
<evidence type="ECO:0000256" key="1">
    <source>
        <dbReference type="SAM" id="MobiDB-lite"/>
    </source>
</evidence>
<reference evidence="2 3" key="1">
    <citation type="submission" date="2018-01" db="EMBL/GenBank/DDBJ databases">
        <title>Cryobacterium sp. nov., from glaciers in China.</title>
        <authorList>
            <person name="Liu Q."/>
            <person name="Xin Y.-H."/>
        </authorList>
    </citation>
    <scope>NUCLEOTIDE SEQUENCE [LARGE SCALE GENOMIC DNA]</scope>
    <source>
        <strain evidence="2 3">TMN-42</strain>
    </source>
</reference>
<dbReference type="Proteomes" id="UP000237340">
    <property type="component" value="Unassembled WGS sequence"/>
</dbReference>
<dbReference type="RefSeq" id="WP_103459607.1">
    <property type="nucleotide sequence ID" value="NZ_PPXD01000005.1"/>
</dbReference>
<gene>
    <name evidence="2" type="ORF">C3B61_03900</name>
</gene>
<dbReference type="EMBL" id="PPXD01000005">
    <property type="protein sequence ID" value="POH69041.1"/>
    <property type="molecule type" value="Genomic_DNA"/>
</dbReference>
<name>A0A2S3ZL13_9MICO</name>
<evidence type="ECO:0000313" key="3">
    <source>
        <dbReference type="Proteomes" id="UP000237340"/>
    </source>
</evidence>
<sequence length="219" mass="23117">MVVGTIGDSVTEGQIRRLTEAATDYLGTAQGDGVEMRLQYGIVSFTIAPTQAETARMLDLALTAATDDRVSFVTVDPEYSYVYGPKSELSTLYRDYSGPDNPPVTVTASGSESQFNIGDGPERCDAPDALVAKFDQLLLDPTAIGIYLELCTMFTVTVADDTARDAIVAEIQPLASDPSYSSVEFSVQTEGEAPVSVTADTPPLDPLVDLSSATPGVAS</sequence>
<accession>A0A2S3ZL13</accession>
<protein>
    <submittedName>
        <fullName evidence="2">Uncharacterized protein</fullName>
    </submittedName>
</protein>
<organism evidence="2 3">
    <name type="scientific">Cryobacterium zongtaii</name>
    <dbReference type="NCBI Taxonomy" id="1259217"/>
    <lineage>
        <taxon>Bacteria</taxon>
        <taxon>Bacillati</taxon>
        <taxon>Actinomycetota</taxon>
        <taxon>Actinomycetes</taxon>
        <taxon>Micrococcales</taxon>
        <taxon>Microbacteriaceae</taxon>
        <taxon>Cryobacterium</taxon>
    </lineage>
</organism>
<proteinExistence type="predicted"/>
<keyword evidence="3" id="KW-1185">Reference proteome</keyword>
<feature type="region of interest" description="Disordered" evidence="1">
    <location>
        <begin position="179"/>
        <end position="219"/>
    </location>
</feature>
<evidence type="ECO:0000313" key="2">
    <source>
        <dbReference type="EMBL" id="POH69041.1"/>
    </source>
</evidence>
<dbReference type="AlphaFoldDB" id="A0A2S3ZL13"/>